<dbReference type="PANTHER" id="PTHR21437:SF3">
    <property type="entry name" value="ANKYRIN REPEAT AND FIBRONECTIN TYPE-III DOMAIN-CONTAINING PROTEIN 1"/>
    <property type="match status" value="1"/>
</dbReference>
<feature type="region of interest" description="Disordered" evidence="2">
    <location>
        <begin position="1340"/>
        <end position="1377"/>
    </location>
</feature>
<proteinExistence type="predicted"/>
<feature type="region of interest" description="Disordered" evidence="2">
    <location>
        <begin position="1053"/>
        <end position="1122"/>
    </location>
</feature>
<feature type="compositionally biased region" description="Low complexity" evidence="2">
    <location>
        <begin position="1180"/>
        <end position="1195"/>
    </location>
</feature>
<reference evidence="5" key="1">
    <citation type="submission" date="2025-08" db="UniProtKB">
        <authorList>
            <consortium name="RefSeq"/>
        </authorList>
    </citation>
    <scope>IDENTIFICATION</scope>
</reference>
<dbReference type="GO" id="GO:0005819">
    <property type="term" value="C:spindle"/>
    <property type="evidence" value="ECO:0007669"/>
    <property type="project" value="TreeGrafter"/>
</dbReference>
<dbReference type="CTD" id="100333998"/>
<dbReference type="Pfam" id="PF00041">
    <property type="entry name" value="fn3"/>
    <property type="match status" value="1"/>
</dbReference>
<dbReference type="Gene3D" id="2.60.40.10">
    <property type="entry name" value="Immunoglobulins"/>
    <property type="match status" value="1"/>
</dbReference>
<dbReference type="Proteomes" id="UP000694891">
    <property type="component" value="Unplaced"/>
</dbReference>
<evidence type="ECO:0000259" key="3">
    <source>
        <dbReference type="PROSITE" id="PS50853"/>
    </source>
</evidence>
<dbReference type="Pfam" id="PF13637">
    <property type="entry name" value="Ank_4"/>
    <property type="match status" value="1"/>
</dbReference>
<feature type="compositionally biased region" description="Polar residues" evidence="2">
    <location>
        <begin position="1064"/>
        <end position="1076"/>
    </location>
</feature>
<dbReference type="SMART" id="SM00248">
    <property type="entry name" value="ANK"/>
    <property type="match status" value="2"/>
</dbReference>
<feature type="region of interest" description="Disordered" evidence="2">
    <location>
        <begin position="74"/>
        <end position="120"/>
    </location>
</feature>
<evidence type="ECO:0000313" key="4">
    <source>
        <dbReference type="Proteomes" id="UP000694891"/>
    </source>
</evidence>
<dbReference type="SUPFAM" id="SSF48403">
    <property type="entry name" value="Ankyrin repeat"/>
    <property type="match status" value="1"/>
</dbReference>
<dbReference type="InterPro" id="IPR002110">
    <property type="entry name" value="Ankyrin_rpt"/>
</dbReference>
<dbReference type="InterPro" id="IPR039269">
    <property type="entry name" value="ANKFN1"/>
</dbReference>
<feature type="compositionally biased region" description="Low complexity" evidence="2">
    <location>
        <begin position="74"/>
        <end position="106"/>
    </location>
</feature>
<dbReference type="InterPro" id="IPR013783">
    <property type="entry name" value="Ig-like_fold"/>
</dbReference>
<feature type="compositionally biased region" description="Polar residues" evidence="2">
    <location>
        <begin position="1364"/>
        <end position="1377"/>
    </location>
</feature>
<dbReference type="InterPro" id="IPR036116">
    <property type="entry name" value="FN3_sf"/>
</dbReference>
<protein>
    <submittedName>
        <fullName evidence="5">Ankyrin repeat and fibronectin type-III domain-containing protein 1</fullName>
    </submittedName>
</protein>
<accession>A0A9Y4NQD5</accession>
<dbReference type="InterPro" id="IPR003961">
    <property type="entry name" value="FN3_dom"/>
</dbReference>
<dbReference type="GO" id="GO:0000132">
    <property type="term" value="P:establishment of mitotic spindle orientation"/>
    <property type="evidence" value="ECO:0007669"/>
    <property type="project" value="TreeGrafter"/>
</dbReference>
<evidence type="ECO:0000256" key="1">
    <source>
        <dbReference type="PROSITE-ProRule" id="PRU00023"/>
    </source>
</evidence>
<evidence type="ECO:0000256" key="2">
    <source>
        <dbReference type="SAM" id="MobiDB-lite"/>
    </source>
</evidence>
<dbReference type="GO" id="GO:0061172">
    <property type="term" value="P:regulation of establishment of bipolar cell polarity"/>
    <property type="evidence" value="ECO:0007669"/>
    <property type="project" value="TreeGrafter"/>
</dbReference>
<feature type="domain" description="Fibronectin type-III" evidence="3">
    <location>
        <begin position="534"/>
        <end position="630"/>
    </location>
</feature>
<gene>
    <name evidence="5" type="primary">ankfn1a</name>
</gene>
<dbReference type="PROSITE" id="PS50853">
    <property type="entry name" value="FN3"/>
    <property type="match status" value="1"/>
</dbReference>
<name>A0A9Y4NQD5_9TELE</name>
<dbReference type="InterPro" id="IPR036770">
    <property type="entry name" value="Ankyrin_rpt-contain_sf"/>
</dbReference>
<feature type="region of interest" description="Disordered" evidence="2">
    <location>
        <begin position="1173"/>
        <end position="1195"/>
    </location>
</feature>
<feature type="region of interest" description="Disordered" evidence="2">
    <location>
        <begin position="620"/>
        <end position="639"/>
    </location>
</feature>
<keyword evidence="1" id="KW-0040">ANK repeat</keyword>
<feature type="compositionally biased region" description="Low complexity" evidence="2">
    <location>
        <begin position="620"/>
        <end position="630"/>
    </location>
</feature>
<dbReference type="PANTHER" id="PTHR21437">
    <property type="entry name" value="WIDE AWAKE"/>
    <property type="match status" value="1"/>
</dbReference>
<dbReference type="RefSeq" id="XP_008301559.1">
    <property type="nucleotide sequence ID" value="XM_008303337.1"/>
</dbReference>
<organism evidence="4 5">
    <name type="scientific">Stegastes partitus</name>
    <name type="common">bicolor damselfish</name>
    <dbReference type="NCBI Taxonomy" id="144197"/>
    <lineage>
        <taxon>Eukaryota</taxon>
        <taxon>Metazoa</taxon>
        <taxon>Chordata</taxon>
        <taxon>Craniata</taxon>
        <taxon>Vertebrata</taxon>
        <taxon>Euteleostomi</taxon>
        <taxon>Actinopterygii</taxon>
        <taxon>Neopterygii</taxon>
        <taxon>Teleostei</taxon>
        <taxon>Neoteleostei</taxon>
        <taxon>Acanthomorphata</taxon>
        <taxon>Ovalentaria</taxon>
        <taxon>Pomacentridae</taxon>
        <taxon>Stegastes</taxon>
    </lineage>
</organism>
<feature type="repeat" description="ANK" evidence="1">
    <location>
        <begin position="434"/>
        <end position="458"/>
    </location>
</feature>
<dbReference type="CDD" id="cd00063">
    <property type="entry name" value="FN3"/>
    <property type="match status" value="1"/>
</dbReference>
<feature type="region of interest" description="Disordered" evidence="2">
    <location>
        <begin position="152"/>
        <end position="171"/>
    </location>
</feature>
<keyword evidence="4" id="KW-1185">Reference proteome</keyword>
<dbReference type="Gene3D" id="1.25.40.20">
    <property type="entry name" value="Ankyrin repeat-containing domain"/>
    <property type="match status" value="1"/>
</dbReference>
<evidence type="ECO:0000313" key="5">
    <source>
        <dbReference type="RefSeq" id="XP_008301559.1"/>
    </source>
</evidence>
<dbReference type="SMART" id="SM00060">
    <property type="entry name" value="FN3"/>
    <property type="match status" value="1"/>
</dbReference>
<dbReference type="PROSITE" id="PS50297">
    <property type="entry name" value="ANK_REP_REGION"/>
    <property type="match status" value="1"/>
</dbReference>
<dbReference type="SUPFAM" id="SSF49265">
    <property type="entry name" value="Fibronectin type III"/>
    <property type="match status" value="1"/>
</dbReference>
<dbReference type="PROSITE" id="PS50088">
    <property type="entry name" value="ANK_REPEAT"/>
    <property type="match status" value="1"/>
</dbReference>
<sequence length="1377" mass="151210">MSVDSENSCVLLSSRDSRTSCVFQTADEKDDIPGVGEESVLEMLSCSKFSDLETWLCMPSSLLLPRVLDSTRTSSSSSCSSHASNRSSVSPPASSSSSPASPSRRSTCSEPGDADTLRSSHGDCSFLTPALGKEASFLSTPLLPVLSSTPNVAAAPPAGDSAPHSGVSVRKRRRLAASPGGLHWTSAGLVQRDFWSPDLSPGTPLRIPAGGGGRSLPLTAVGGASAAWTNDRASLRKTVSVDDRLLQPAASEQQHLKLLSRLDRGRRKLRNIHSLGTPSRYDTRKKSDSKISRLAQRWNQKPAGDALIKDLRPLFYTGIPRSSLSLDSRRLPTVLTQQMQNLQLSQSRKVPGGPASPSAAKRLYRNLSEKLRGSTSSFEDAYFFGKTDRLRKASTMQGSDCIFEAVEQQDLDAVQILLYQFSAEELDLNTPNSQGLTPLDIAIMTNNTPIAKLLLKAGGKESPHFVSVESREAHLSSLVVEAERRAADLAAQAQRDGLSLEACHKDKQLRAWEWRSKLYKRMRTGFQHARAPEAPSMVRLSVSSSTTLTVTFQEPQCLNSTVVTKYRVEWSCLKDFSLLAGELVLDNLQSLKCTISSLTTGRLYYIRVSAYNMKGWGPPASSLPPSAAPSNWREVDGREPRRRGHIEAMERLLQQVRATHTHYCCGDASKLQNPSRKQSVSRSLKHLFNSSNKFVKTLKRGIYLAAVFYHKDSLLVTAEDQIPIVEVDDSYSSSLMQDFLWFTKLSCMWEDVRWLRQSMSVSMSSSSTLQARHKMLTAAGQLQSLLGTHNLGRVHYEPIKDRHGNVLLVTIRDTESQHSLFSGKWMQVTKLQSQRKSLSTPEEPYALDILIITIQVSSSHHHHPGELLLIITIQEGRVFVYLGGERDREEWDWIQTLSAAGEKERSGDDGEEAGPRAESHAPLLFYELQTAIKALLKHINLPLHQARHFRLYSQEVVELGHGVSFLLLLPAADDVCSAPGQSNPYTPLSGFLHLPLQMFELDLIKVLLPASLTSFLFAFLQQLDEMRRDLRWITDALQYARYKQPRGGVPVTCLVDANAPEPDPSQQKTDSTSSTMDYLPTPSPSPELRRRKGISDSLLGSDEDASSEVFLPTDSDYDSSDALSPRELDLLYSPAADLSQQAVLSLGGSAPDVLQIHELRYSVCPPRDLPLSPGVRDKSSPLLPTSPSLPLSPALSDTTKTLEGLLLSKEGSAPLRALANPPAKRKLLSRSHRGQYFSGPQRWLRGHSENATGSLCEGVYTKQPDPDLPLPDPDLPSPQGSTYVSHASCVLESRKGRHREPRPHVRRIFVEPCKEPSWEEEQAGDASEAVKAAGVSVVVAQAESGGEGEEPEGAAAQEVDSDDQTNAQVSEILSSTL</sequence>